<dbReference type="PROSITE" id="PS00108">
    <property type="entry name" value="PROTEIN_KINASE_ST"/>
    <property type="match status" value="1"/>
</dbReference>
<dbReference type="InterPro" id="IPR000719">
    <property type="entry name" value="Prot_kinase_dom"/>
</dbReference>
<dbReference type="RefSeq" id="WP_184015862.1">
    <property type="nucleotide sequence ID" value="NZ_JACHFD010000003.1"/>
</dbReference>
<evidence type="ECO:0000256" key="5">
    <source>
        <dbReference type="SAM" id="MobiDB-lite"/>
    </source>
</evidence>
<dbReference type="GO" id="GO:0005524">
    <property type="term" value="F:ATP binding"/>
    <property type="evidence" value="ECO:0007669"/>
    <property type="project" value="UniProtKB-KW"/>
</dbReference>
<keyword evidence="2" id="KW-0547">Nucleotide-binding</keyword>
<evidence type="ECO:0000313" key="8">
    <source>
        <dbReference type="Proteomes" id="UP000557717"/>
    </source>
</evidence>
<evidence type="ECO:0000313" key="7">
    <source>
        <dbReference type="EMBL" id="MBB5350505.1"/>
    </source>
</evidence>
<dbReference type="GO" id="GO:0004674">
    <property type="term" value="F:protein serine/threonine kinase activity"/>
    <property type="evidence" value="ECO:0007669"/>
    <property type="project" value="UniProtKB-KW"/>
</dbReference>
<dbReference type="Gene3D" id="3.30.200.20">
    <property type="entry name" value="Phosphorylase Kinase, domain 1"/>
    <property type="match status" value="1"/>
</dbReference>
<dbReference type="InterPro" id="IPR008271">
    <property type="entry name" value="Ser/Thr_kinase_AS"/>
</dbReference>
<keyword evidence="1" id="KW-0808">Transferase</keyword>
<evidence type="ECO:0000256" key="4">
    <source>
        <dbReference type="ARBA" id="ARBA00022840"/>
    </source>
</evidence>
<dbReference type="SUPFAM" id="SSF56112">
    <property type="entry name" value="Protein kinase-like (PK-like)"/>
    <property type="match status" value="1"/>
</dbReference>
<feature type="domain" description="Protein kinase" evidence="6">
    <location>
        <begin position="56"/>
        <end position="311"/>
    </location>
</feature>
<gene>
    <name evidence="7" type="ORF">HNR46_000733</name>
</gene>
<name>A0A840UXQ1_9BACT</name>
<dbReference type="Pfam" id="PF00069">
    <property type="entry name" value="Pkinase"/>
    <property type="match status" value="1"/>
</dbReference>
<keyword evidence="8" id="KW-1185">Reference proteome</keyword>
<evidence type="ECO:0000256" key="2">
    <source>
        <dbReference type="ARBA" id="ARBA00022741"/>
    </source>
</evidence>
<evidence type="ECO:0000256" key="3">
    <source>
        <dbReference type="ARBA" id="ARBA00022777"/>
    </source>
</evidence>
<feature type="region of interest" description="Disordered" evidence="5">
    <location>
        <begin position="315"/>
        <end position="335"/>
    </location>
</feature>
<dbReference type="Gene3D" id="1.10.510.10">
    <property type="entry name" value="Transferase(Phosphotransferase) domain 1"/>
    <property type="match status" value="1"/>
</dbReference>
<keyword evidence="7" id="KW-0723">Serine/threonine-protein kinase</keyword>
<feature type="compositionally biased region" description="Low complexity" evidence="5">
    <location>
        <begin position="364"/>
        <end position="373"/>
    </location>
</feature>
<dbReference type="PROSITE" id="PS50011">
    <property type="entry name" value="PROTEIN_KINASE_DOM"/>
    <property type="match status" value="1"/>
</dbReference>
<keyword evidence="3 7" id="KW-0418">Kinase</keyword>
<dbReference type="PANTHER" id="PTHR43289:SF6">
    <property type="entry name" value="SERINE_THREONINE-PROTEIN KINASE NEKL-3"/>
    <property type="match status" value="1"/>
</dbReference>
<dbReference type="EMBL" id="JACHFD010000003">
    <property type="protein sequence ID" value="MBB5350505.1"/>
    <property type="molecule type" value="Genomic_DNA"/>
</dbReference>
<reference evidence="7 8" key="1">
    <citation type="submission" date="2020-08" db="EMBL/GenBank/DDBJ databases">
        <title>Genomic Encyclopedia of Type Strains, Phase IV (KMG-IV): sequencing the most valuable type-strain genomes for metagenomic binning, comparative biology and taxonomic classification.</title>
        <authorList>
            <person name="Goeker M."/>
        </authorList>
    </citation>
    <scope>NUCLEOTIDE SEQUENCE [LARGE SCALE GENOMIC DNA]</scope>
    <source>
        <strain evidence="7 8">YC6886</strain>
    </source>
</reference>
<dbReference type="SMART" id="SM00220">
    <property type="entry name" value="S_TKc"/>
    <property type="match status" value="1"/>
</dbReference>
<dbReference type="InterPro" id="IPR011009">
    <property type="entry name" value="Kinase-like_dom_sf"/>
</dbReference>
<dbReference type="CDD" id="cd14014">
    <property type="entry name" value="STKc_PknB_like"/>
    <property type="match status" value="1"/>
</dbReference>
<evidence type="ECO:0000256" key="1">
    <source>
        <dbReference type="ARBA" id="ARBA00022679"/>
    </source>
</evidence>
<comment type="caution">
    <text evidence="7">The sequence shown here is derived from an EMBL/GenBank/DDBJ whole genome shotgun (WGS) entry which is preliminary data.</text>
</comment>
<protein>
    <submittedName>
        <fullName evidence="7">Serine/threonine protein kinase</fullName>
    </submittedName>
</protein>
<dbReference type="Proteomes" id="UP000557717">
    <property type="component" value="Unassembled WGS sequence"/>
</dbReference>
<evidence type="ECO:0000259" key="6">
    <source>
        <dbReference type="PROSITE" id="PS50011"/>
    </source>
</evidence>
<feature type="region of interest" description="Disordered" evidence="5">
    <location>
        <begin position="364"/>
        <end position="396"/>
    </location>
</feature>
<organism evidence="7 8">
    <name type="scientific">Haloferula luteola</name>
    <dbReference type="NCBI Taxonomy" id="595692"/>
    <lineage>
        <taxon>Bacteria</taxon>
        <taxon>Pseudomonadati</taxon>
        <taxon>Verrucomicrobiota</taxon>
        <taxon>Verrucomicrobiia</taxon>
        <taxon>Verrucomicrobiales</taxon>
        <taxon>Verrucomicrobiaceae</taxon>
        <taxon>Haloferula</taxon>
    </lineage>
</organism>
<sequence length="784" mass="85813">MAVDSAFKMLEDDPENLIPCDACGAVMDLSEVGPFTNVACPACGEHHRVKREFGPYRLERRHSVGGMSMVFVAVDSTLGREVAVKILSEEYSSVTRRMEAFEQEARITASISHPNVVRVFTTGRAFGRFYIAMELVPGGHFEQPIRDRGRIPEDECLPLAVEVASGLQAAKAAGLIHRDVKPGNILLDANGSAKLVDFGLALVTQEGMAKASEFWATPYYVPPETVEGHVEDFRSDIYAFGATFYHALAGVPPCDEESMDTLRLRQAKMAIQPLREVAPWVSEPTAKVIDRCMAYRPGDRYSSYEELLAALRAASRGENPSEGLRTPRTRRAASRTEKIAMVAGGLLGIAAIAMLGVNLLNSSPASTEVATPSSPTPSPGPDSTDKEEGLPRPVPSLASGIVRSYREAEAALLEDRFDEARGLYGEVRDHPEVMQPTGMQAACEAVACAWLAGESAQAREELRAGLEHIRGADTLDPAMREACLDAFAALVEFPPVRVFPTTGDSSLDHLLLWLAALKDWDQGRFDMARPMLEELAKADDETAVLARRYLSDDERLRTAEPENYDLPPEEARQRADALGELDRSLATQGRASFHVRTWRLGMTRAAVKPVEPKGPAEPDVPEDVWGNLRGLDYQGATEALSAWSPPTDDAEKSRQLLMSLIQDAESFLKGLESRRVAAEGTVQTRDGRSFPRVLRGEEGGIVVATAAGKEWHLGWSELSADALIALHRVAASSSGDGADWHEQAFAFDYLSGDPQRAKTAVAKWLETSTERAEFWDQVFRRIPR</sequence>
<accession>A0A840UXQ1</accession>
<proteinExistence type="predicted"/>
<dbReference type="AlphaFoldDB" id="A0A840UXQ1"/>
<keyword evidence="4" id="KW-0067">ATP-binding</keyword>
<dbReference type="PANTHER" id="PTHR43289">
    <property type="entry name" value="MITOGEN-ACTIVATED PROTEIN KINASE KINASE KINASE 20-RELATED"/>
    <property type="match status" value="1"/>
</dbReference>